<name>A0A8K0VW49_9PLEO</name>
<keyword evidence="5" id="KW-0732">Signal</keyword>
<dbReference type="GO" id="GO:0046872">
    <property type="term" value="F:metal ion binding"/>
    <property type="evidence" value="ECO:0007669"/>
    <property type="project" value="UniProtKB-KW"/>
</dbReference>
<accession>A0A8K0VW49</accession>
<proteinExistence type="inferred from homology"/>
<evidence type="ECO:0000313" key="18">
    <source>
        <dbReference type="Proteomes" id="UP000813461"/>
    </source>
</evidence>
<evidence type="ECO:0000256" key="14">
    <source>
        <dbReference type="ARBA" id="ARBA00045077"/>
    </source>
</evidence>
<comment type="cofactor">
    <cofactor evidence="1">
        <name>Cu(2+)</name>
        <dbReference type="ChEBI" id="CHEBI:29036"/>
    </cofactor>
</comment>
<evidence type="ECO:0000256" key="7">
    <source>
        <dbReference type="ARBA" id="ARBA00023002"/>
    </source>
</evidence>
<comment type="similarity">
    <text evidence="13">Belongs to the polysaccharide monooxygenase AA9 family.</text>
</comment>
<comment type="function">
    <text evidence="15">Lytic polysaccharide monooxygenase (LMPO) that depolymerizes crystalline and amorphous polysaccharides via the oxidation of scissile alpha- or beta-(1-4)-glycosidic bonds, yielding C1 and/or C4 oxidation products. Catalysis by LPMOs requires the reduction of the active-site copper from Cu(II) to Cu(I) by a reducing agent and H(2)O(2) or O(2) as a cosubstrate.</text>
</comment>
<evidence type="ECO:0000256" key="8">
    <source>
        <dbReference type="ARBA" id="ARBA00023008"/>
    </source>
</evidence>
<evidence type="ECO:0000256" key="3">
    <source>
        <dbReference type="ARBA" id="ARBA00022525"/>
    </source>
</evidence>
<comment type="subcellular location">
    <subcellularLocation>
        <location evidence="2 15">Secreted</location>
    </subcellularLocation>
</comment>
<evidence type="ECO:0000256" key="10">
    <source>
        <dbReference type="ARBA" id="ARBA00023157"/>
    </source>
</evidence>
<keyword evidence="8" id="KW-0186">Copper</keyword>
<evidence type="ECO:0000256" key="5">
    <source>
        <dbReference type="ARBA" id="ARBA00022729"/>
    </source>
</evidence>
<evidence type="ECO:0000313" key="17">
    <source>
        <dbReference type="EMBL" id="KAH7082180.1"/>
    </source>
</evidence>
<dbReference type="Gene3D" id="2.70.50.70">
    <property type="match status" value="1"/>
</dbReference>
<feature type="domain" description="Auxiliary Activity family 9 catalytic" evidence="16">
    <location>
        <begin position="17"/>
        <end position="206"/>
    </location>
</feature>
<dbReference type="CDD" id="cd21175">
    <property type="entry name" value="LPMO_AA9"/>
    <property type="match status" value="1"/>
</dbReference>
<evidence type="ECO:0000256" key="9">
    <source>
        <dbReference type="ARBA" id="ARBA00023033"/>
    </source>
</evidence>
<keyword evidence="12 15" id="KW-0624">Polysaccharide degradation</keyword>
<keyword evidence="18" id="KW-1185">Reference proteome</keyword>
<keyword evidence="11 15" id="KW-0119">Carbohydrate metabolism</keyword>
<dbReference type="EC" id="1.14.99.56" evidence="15"/>
<dbReference type="GO" id="GO:0030248">
    <property type="term" value="F:cellulose binding"/>
    <property type="evidence" value="ECO:0007669"/>
    <property type="project" value="UniProtKB-UniRule"/>
</dbReference>
<dbReference type="OrthoDB" id="5558646at2759"/>
<evidence type="ECO:0000256" key="12">
    <source>
        <dbReference type="ARBA" id="ARBA00023326"/>
    </source>
</evidence>
<dbReference type="InterPro" id="IPR049892">
    <property type="entry name" value="AA9"/>
</dbReference>
<protein>
    <recommendedName>
        <fullName evidence="15">AA9 family lytic polysaccharide monooxygenase</fullName>
        <ecNumber evidence="15">1.14.99.56</ecNumber>
    </recommendedName>
    <alternativeName>
        <fullName evidence="15">Endo-beta-1,4-glucanase</fullName>
    </alternativeName>
    <alternativeName>
        <fullName evidence="15">Glycosyl hydrolase 61 family protein</fullName>
    </alternativeName>
</protein>
<dbReference type="Pfam" id="PF03443">
    <property type="entry name" value="AA9"/>
    <property type="match status" value="1"/>
</dbReference>
<dbReference type="GO" id="GO:0030245">
    <property type="term" value="P:cellulose catabolic process"/>
    <property type="evidence" value="ECO:0007669"/>
    <property type="project" value="UniProtKB-UniRule"/>
</dbReference>
<keyword evidence="6 15" id="KW-0136">Cellulose degradation</keyword>
<evidence type="ECO:0000256" key="15">
    <source>
        <dbReference type="RuleBase" id="RU368122"/>
    </source>
</evidence>
<reference evidence="17" key="1">
    <citation type="journal article" date="2021" name="Nat. Commun.">
        <title>Genetic determinants of endophytism in the Arabidopsis root mycobiome.</title>
        <authorList>
            <person name="Mesny F."/>
            <person name="Miyauchi S."/>
            <person name="Thiergart T."/>
            <person name="Pickel B."/>
            <person name="Atanasova L."/>
            <person name="Karlsson M."/>
            <person name="Huettel B."/>
            <person name="Barry K.W."/>
            <person name="Haridas S."/>
            <person name="Chen C."/>
            <person name="Bauer D."/>
            <person name="Andreopoulos W."/>
            <person name="Pangilinan J."/>
            <person name="LaButti K."/>
            <person name="Riley R."/>
            <person name="Lipzen A."/>
            <person name="Clum A."/>
            <person name="Drula E."/>
            <person name="Henrissat B."/>
            <person name="Kohler A."/>
            <person name="Grigoriev I.V."/>
            <person name="Martin F.M."/>
            <person name="Hacquard S."/>
        </authorList>
    </citation>
    <scope>NUCLEOTIDE SEQUENCE</scope>
    <source>
        <strain evidence="17">MPI-SDFR-AT-0120</strain>
    </source>
</reference>
<evidence type="ECO:0000256" key="6">
    <source>
        <dbReference type="ARBA" id="ARBA00023001"/>
    </source>
</evidence>
<dbReference type="InterPro" id="IPR005103">
    <property type="entry name" value="AA9_LPMO"/>
</dbReference>
<gene>
    <name evidence="17" type="ORF">FB567DRAFT_562028</name>
</gene>
<dbReference type="GO" id="GO:0004497">
    <property type="term" value="F:monooxygenase activity"/>
    <property type="evidence" value="ECO:0007669"/>
    <property type="project" value="UniProtKB-KW"/>
</dbReference>
<comment type="catalytic activity">
    <reaction evidence="14 15">
        <text>[(1-&gt;4)-beta-D-glucosyl]n+m + reduced acceptor + O2 = 4-dehydro-beta-D-glucosyl-[(1-&gt;4)-beta-D-glucosyl]n-1 + [(1-&gt;4)-beta-D-glucosyl]m + acceptor + H2O.</text>
        <dbReference type="EC" id="1.14.99.56"/>
    </reaction>
</comment>
<keyword evidence="9" id="KW-0503">Monooxygenase</keyword>
<evidence type="ECO:0000256" key="11">
    <source>
        <dbReference type="ARBA" id="ARBA00023277"/>
    </source>
</evidence>
<dbReference type="PANTHER" id="PTHR33353:SF18">
    <property type="entry name" value="ENDOGLUCANASE II"/>
    <property type="match status" value="1"/>
</dbReference>
<keyword evidence="7" id="KW-0560">Oxidoreductase</keyword>
<evidence type="ECO:0000256" key="2">
    <source>
        <dbReference type="ARBA" id="ARBA00004613"/>
    </source>
</evidence>
<dbReference type="Proteomes" id="UP000813461">
    <property type="component" value="Unassembled WGS sequence"/>
</dbReference>
<dbReference type="GO" id="GO:0005576">
    <property type="term" value="C:extracellular region"/>
    <property type="evidence" value="ECO:0007669"/>
    <property type="project" value="UniProtKB-SubCell"/>
</dbReference>
<evidence type="ECO:0000259" key="16">
    <source>
        <dbReference type="Pfam" id="PF03443"/>
    </source>
</evidence>
<sequence>MQAFNGLSQGRGIYMPTYDGPIQDVNANEMACNGAPNYGFRAPNTVIDVQAGQEVTGAWLHTLTSTGPDSTADNKVIDSSHKGPVMVYMKKVDNALNNPSAGPGNGWFKIAHAGYQNGRWAVDDLISAGGIQKARIPQCIANGDYLIRFELLALHSAHQRGQAQFYMACVSARVSGGTGAKTPSTVSIPGTYKADDAGVFFNVWSAGNGRPYPNGNYPIPGPSVFTC</sequence>
<comment type="domain">
    <text evidence="15">Has a modular structure: an endo-beta-1,4-glucanase catalytic module at the N-terminus, a linker rich in serines and threonines, and a C-terminal carbohydrate-binding module (CBM).</text>
</comment>
<comment type="caution">
    <text evidence="17">The sequence shown here is derived from an EMBL/GenBank/DDBJ whole genome shotgun (WGS) entry which is preliminary data.</text>
</comment>
<evidence type="ECO:0000256" key="4">
    <source>
        <dbReference type="ARBA" id="ARBA00022723"/>
    </source>
</evidence>
<keyword evidence="17" id="KW-0378">Hydrolase</keyword>
<evidence type="ECO:0000256" key="1">
    <source>
        <dbReference type="ARBA" id="ARBA00001973"/>
    </source>
</evidence>
<organism evidence="17 18">
    <name type="scientific">Paraphoma chrysanthemicola</name>
    <dbReference type="NCBI Taxonomy" id="798071"/>
    <lineage>
        <taxon>Eukaryota</taxon>
        <taxon>Fungi</taxon>
        <taxon>Dikarya</taxon>
        <taxon>Ascomycota</taxon>
        <taxon>Pezizomycotina</taxon>
        <taxon>Dothideomycetes</taxon>
        <taxon>Pleosporomycetidae</taxon>
        <taxon>Pleosporales</taxon>
        <taxon>Pleosporineae</taxon>
        <taxon>Phaeosphaeriaceae</taxon>
        <taxon>Paraphoma</taxon>
    </lineage>
</organism>
<dbReference type="GO" id="GO:0008810">
    <property type="term" value="F:cellulase activity"/>
    <property type="evidence" value="ECO:0007669"/>
    <property type="project" value="UniProtKB-UniRule"/>
</dbReference>
<keyword evidence="3 15" id="KW-0964">Secreted</keyword>
<dbReference type="AlphaFoldDB" id="A0A8K0VW49"/>
<dbReference type="PANTHER" id="PTHR33353">
    <property type="entry name" value="PUTATIVE (AFU_ORTHOLOGUE AFUA_1G12560)-RELATED"/>
    <property type="match status" value="1"/>
</dbReference>
<keyword evidence="10 15" id="KW-1015">Disulfide bond</keyword>
<keyword evidence="4" id="KW-0479">Metal-binding</keyword>
<evidence type="ECO:0000256" key="13">
    <source>
        <dbReference type="ARBA" id="ARBA00044502"/>
    </source>
</evidence>
<dbReference type="EMBL" id="JAGMVJ010000014">
    <property type="protein sequence ID" value="KAH7082180.1"/>
    <property type="molecule type" value="Genomic_DNA"/>
</dbReference>